<feature type="compositionally biased region" description="Polar residues" evidence="1">
    <location>
        <begin position="1"/>
        <end position="11"/>
    </location>
</feature>
<keyword evidence="3" id="KW-1185">Reference proteome</keyword>
<feature type="region of interest" description="Disordered" evidence="1">
    <location>
        <begin position="312"/>
        <end position="331"/>
    </location>
</feature>
<dbReference type="AlphaFoldDB" id="A0A8W8MED5"/>
<protein>
    <submittedName>
        <fullName evidence="2">Uncharacterized protein</fullName>
    </submittedName>
</protein>
<evidence type="ECO:0000313" key="2">
    <source>
        <dbReference type="EnsemblMetazoa" id="G33384.1:cds"/>
    </source>
</evidence>
<dbReference type="Proteomes" id="UP000005408">
    <property type="component" value="Unassembled WGS sequence"/>
</dbReference>
<organism evidence="2 3">
    <name type="scientific">Magallana gigas</name>
    <name type="common">Pacific oyster</name>
    <name type="synonym">Crassostrea gigas</name>
    <dbReference type="NCBI Taxonomy" id="29159"/>
    <lineage>
        <taxon>Eukaryota</taxon>
        <taxon>Metazoa</taxon>
        <taxon>Spiralia</taxon>
        <taxon>Lophotrochozoa</taxon>
        <taxon>Mollusca</taxon>
        <taxon>Bivalvia</taxon>
        <taxon>Autobranchia</taxon>
        <taxon>Pteriomorphia</taxon>
        <taxon>Ostreida</taxon>
        <taxon>Ostreoidea</taxon>
        <taxon>Ostreidae</taxon>
        <taxon>Magallana</taxon>
    </lineage>
</organism>
<evidence type="ECO:0000313" key="3">
    <source>
        <dbReference type="Proteomes" id="UP000005408"/>
    </source>
</evidence>
<feature type="compositionally biased region" description="Basic residues" evidence="1">
    <location>
        <begin position="39"/>
        <end position="48"/>
    </location>
</feature>
<evidence type="ECO:0000256" key="1">
    <source>
        <dbReference type="SAM" id="MobiDB-lite"/>
    </source>
</evidence>
<feature type="region of interest" description="Disordered" evidence="1">
    <location>
        <begin position="1"/>
        <end position="95"/>
    </location>
</feature>
<dbReference type="EnsemblMetazoa" id="G33384.1">
    <property type="protein sequence ID" value="G33384.1:cds"/>
    <property type="gene ID" value="G33384"/>
</dbReference>
<name>A0A8W8MED5_MAGGI</name>
<feature type="region of interest" description="Disordered" evidence="1">
    <location>
        <begin position="339"/>
        <end position="381"/>
    </location>
</feature>
<accession>A0A8W8MED5</accession>
<proteinExistence type="predicted"/>
<feature type="compositionally biased region" description="Polar residues" evidence="1">
    <location>
        <begin position="52"/>
        <end position="63"/>
    </location>
</feature>
<reference evidence="2" key="1">
    <citation type="submission" date="2022-08" db="UniProtKB">
        <authorList>
            <consortium name="EnsemblMetazoa"/>
        </authorList>
    </citation>
    <scope>IDENTIFICATION</scope>
    <source>
        <strain evidence="2">05x7-T-G4-1.051#20</strain>
    </source>
</reference>
<feature type="compositionally biased region" description="Polar residues" evidence="1">
    <location>
        <begin position="371"/>
        <end position="381"/>
    </location>
</feature>
<feature type="compositionally biased region" description="Low complexity" evidence="1">
    <location>
        <begin position="340"/>
        <end position="359"/>
    </location>
</feature>
<sequence>MSDSENTNYIENDSEDSFHPDEESSSNDSDEPSPSASSKRPKNSRKKSSVSIFTSTPRNSASHRLSKTLPRMPSLDSSPLAAAPHNLTPKLSPGEETIMQYLKKMDSKMDKIGEEIKTLKEEIGTGMKGKGKKSEQENFHVPPKIRTAVHDAYKQLVEEDDYAAWQTKLGDNKLKVSSEVNKATTQAVKQFVKGLYHDVQDGILQTAVARYFESVAQKEHKEKTGKIEQHKAKMLHYSRRKRKLQWRMAMVDKKTGMDEAKKRRISNALELCYMSSEEENNSDDETFLKTKPLSWRSEEYTKILEELDTKYERSMSNRSKRQMLKRVKGDMPSLAVAQQVPSDVDSDPFSVSNYSPSSDSESDENKKVLESTPNSLRASRNTMEKQGILTLRENSEHFEAEPTPVSLRSSCNTMEKQDSLTLRVHPKFIEI</sequence>